<proteinExistence type="predicted"/>
<dbReference type="Pfam" id="PF14107">
    <property type="entry name" value="DUF4280"/>
    <property type="match status" value="1"/>
</dbReference>
<keyword evidence="3" id="KW-1185">Reference proteome</keyword>
<dbReference type="RefSeq" id="WP_036622608.1">
    <property type="nucleotide sequence ID" value="NZ_BGML01000003.1"/>
</dbReference>
<dbReference type="AlphaFoldDB" id="A0A090ZET8"/>
<reference evidence="2 4" key="2">
    <citation type="submission" date="2019-11" db="EMBL/GenBank/DDBJ databases">
        <title>Draft genome sequences of five Paenibacillus species of dairy origin.</title>
        <authorList>
            <person name="Olajide A.M."/>
            <person name="Chen S."/>
            <person name="Lapointe G."/>
        </authorList>
    </citation>
    <scope>NUCLEOTIDE SEQUENCE [LARGE SCALE GENOMIC DNA]</scope>
    <source>
        <strain evidence="2 4">3CT49</strain>
    </source>
</reference>
<dbReference type="InterPro" id="IPR025460">
    <property type="entry name" value="DUF4280"/>
</dbReference>
<gene>
    <name evidence="1" type="ORF">DJ90_2747</name>
    <name evidence="2" type="ORF">GNQ08_04045</name>
</gene>
<evidence type="ECO:0000313" key="4">
    <source>
        <dbReference type="Proteomes" id="UP000442469"/>
    </source>
</evidence>
<evidence type="ECO:0000313" key="2">
    <source>
        <dbReference type="EMBL" id="MUG21599.1"/>
    </source>
</evidence>
<comment type="caution">
    <text evidence="1">The sequence shown here is derived from an EMBL/GenBank/DDBJ whole genome shotgun (WGS) entry which is preliminary data.</text>
</comment>
<dbReference type="HOGENOM" id="CLU_094498_1_0_9"/>
<protein>
    <submittedName>
        <fullName evidence="2">DUF4280 domain-containing protein</fullName>
    </submittedName>
</protein>
<organism evidence="1 3">
    <name type="scientific">Paenibacillus macerans</name>
    <name type="common">Bacillus macerans</name>
    <dbReference type="NCBI Taxonomy" id="44252"/>
    <lineage>
        <taxon>Bacteria</taxon>
        <taxon>Bacillati</taxon>
        <taxon>Bacillota</taxon>
        <taxon>Bacilli</taxon>
        <taxon>Bacillales</taxon>
        <taxon>Paenibacillaceae</taxon>
        <taxon>Paenibacillus</taxon>
    </lineage>
</organism>
<dbReference type="Proteomes" id="UP000029278">
    <property type="component" value="Unassembled WGS sequence"/>
</dbReference>
<dbReference type="STRING" id="44252.DJ90_2747"/>
<evidence type="ECO:0000313" key="3">
    <source>
        <dbReference type="Proteomes" id="UP000029278"/>
    </source>
</evidence>
<dbReference type="OrthoDB" id="2733241at2"/>
<dbReference type="Proteomes" id="UP000442469">
    <property type="component" value="Unassembled WGS sequence"/>
</dbReference>
<dbReference type="EMBL" id="WNZZ01000002">
    <property type="protein sequence ID" value="MUG21599.1"/>
    <property type="molecule type" value="Genomic_DNA"/>
</dbReference>
<dbReference type="PATRIC" id="fig|44252.3.peg.2674"/>
<sequence>MNLQQLLMAYSFGALNAEYSYVVRGAELECDRGNRPGVLNLPLSHGVYVKGKPVMNIADCVCGPDANISNVGAFGMCKLLNNICKPKIDFGSKWTDGKEDVLIEGEQALLSKSTLRCTCKSPGGIITITNDGQGG</sequence>
<dbReference type="EMBL" id="JMQA01000024">
    <property type="protein sequence ID" value="KFN09127.1"/>
    <property type="molecule type" value="Genomic_DNA"/>
</dbReference>
<name>A0A090ZET8_PAEMA</name>
<dbReference type="GeneID" id="77006933"/>
<reference evidence="1 3" key="1">
    <citation type="submission" date="2014-04" db="EMBL/GenBank/DDBJ databases">
        <authorList>
            <person name="Bishop-Lilly K.A."/>
            <person name="Broomall S.M."/>
            <person name="Chain P.S."/>
            <person name="Chertkov O."/>
            <person name="Coyne S.R."/>
            <person name="Daligault H.E."/>
            <person name="Davenport K.W."/>
            <person name="Erkkila T."/>
            <person name="Frey K.G."/>
            <person name="Gibbons H.S."/>
            <person name="Gu W."/>
            <person name="Jaissle J."/>
            <person name="Johnson S.L."/>
            <person name="Koroleva G.I."/>
            <person name="Ladner J.T."/>
            <person name="Lo C.-C."/>
            <person name="Minogue T.D."/>
            <person name="Munk C."/>
            <person name="Palacios G.F."/>
            <person name="Redden C.L."/>
            <person name="Rosenzweig C.N."/>
            <person name="Scholz M.B."/>
            <person name="Teshima H."/>
            <person name="Xu Y."/>
        </authorList>
    </citation>
    <scope>NUCLEOTIDE SEQUENCE [LARGE SCALE GENOMIC DNA]</scope>
    <source>
        <strain evidence="1 3">8244</strain>
    </source>
</reference>
<accession>A0A090ZET8</accession>
<evidence type="ECO:0000313" key="1">
    <source>
        <dbReference type="EMBL" id="KFN09127.1"/>
    </source>
</evidence>